<accession>E7QW65</accession>
<reference evidence="6" key="2">
    <citation type="submission" date="2016-11" db="EMBL/GenBank/DDBJ databases">
        <authorList>
            <person name="Varghese N."/>
            <person name="Submissions S."/>
        </authorList>
    </citation>
    <scope>NUCLEOTIDE SEQUENCE [LARGE SCALE GENOMIC DNA]</scope>
    <source>
        <strain evidence="6">DX253</strain>
    </source>
</reference>
<keyword evidence="1" id="KW-0812">Transmembrane</keyword>
<dbReference type="Gene3D" id="1.20.144.10">
    <property type="entry name" value="Phosphatidic acid phosphatase type 2/haloperoxidase"/>
    <property type="match status" value="1"/>
</dbReference>
<dbReference type="AlphaFoldDB" id="E7QW65"/>
<proteinExistence type="predicted"/>
<feature type="transmembrane region" description="Helical" evidence="1">
    <location>
        <begin position="107"/>
        <end position="126"/>
    </location>
</feature>
<reference evidence="4" key="3">
    <citation type="submission" date="2016-11" db="EMBL/GenBank/DDBJ databases">
        <authorList>
            <person name="Jaros S."/>
            <person name="Januszkiewicz K."/>
            <person name="Wedrychowicz H."/>
        </authorList>
    </citation>
    <scope>NUCLEOTIDE SEQUENCE [LARGE SCALE GENOMIC DNA]</scope>
    <source>
        <strain evidence="4">DX253</strain>
    </source>
</reference>
<dbReference type="eggNOG" id="arCOG03951">
    <property type="taxonomic scope" value="Archaea"/>
</dbReference>
<evidence type="ECO:0000313" key="6">
    <source>
        <dbReference type="Proteomes" id="UP000184203"/>
    </source>
</evidence>
<dbReference type="RefSeq" id="WP_007981194.1">
    <property type="nucleotide sequence ID" value="NZ_AEMG01000016.1"/>
</dbReference>
<keyword evidence="6" id="KW-1185">Reference proteome</keyword>
<evidence type="ECO:0000313" key="4">
    <source>
        <dbReference type="EMBL" id="SHL65098.1"/>
    </source>
</evidence>
<dbReference type="CDD" id="cd03386">
    <property type="entry name" value="PAP2_Aur1_like"/>
    <property type="match status" value="1"/>
</dbReference>
<evidence type="ECO:0000313" key="3">
    <source>
        <dbReference type="EMBL" id="EFW91199.1"/>
    </source>
</evidence>
<dbReference type="PATRIC" id="fig|797209.4.peg.3012"/>
<keyword evidence="1" id="KW-1133">Transmembrane helix</keyword>
<evidence type="ECO:0000256" key="1">
    <source>
        <dbReference type="SAM" id="Phobius"/>
    </source>
</evidence>
<dbReference type="GO" id="GO:0016020">
    <property type="term" value="C:membrane"/>
    <property type="evidence" value="ECO:0007669"/>
    <property type="project" value="UniProtKB-SubCell"/>
</dbReference>
<dbReference type="EMBL" id="FRAN01000010">
    <property type="protein sequence ID" value="SHL65098.1"/>
    <property type="molecule type" value="Genomic_DNA"/>
</dbReference>
<organism evidence="3 5">
    <name type="scientific">Haladaptatus paucihalophilus DX253</name>
    <dbReference type="NCBI Taxonomy" id="797209"/>
    <lineage>
        <taxon>Archaea</taxon>
        <taxon>Methanobacteriati</taxon>
        <taxon>Methanobacteriota</taxon>
        <taxon>Stenosarchaea group</taxon>
        <taxon>Halobacteria</taxon>
        <taxon>Halobacteriales</taxon>
        <taxon>Haladaptataceae</taxon>
        <taxon>Haladaptatus</taxon>
    </lineage>
</organism>
<dbReference type="EMBL" id="AEMG01000016">
    <property type="protein sequence ID" value="EFW91199.1"/>
    <property type="molecule type" value="Genomic_DNA"/>
</dbReference>
<feature type="domain" description="Inositolphosphotransferase Aur1/Ipt1" evidence="2">
    <location>
        <begin position="96"/>
        <end position="254"/>
    </location>
</feature>
<sequence length="266" mass="29275">MSLAEITGFVLVGEMLMLGVATTVVVGRTGLMRAREQFRDRLFEVYPHIGLLLGVLVVNKVAREFGPELSWIIGWNITSRIYAIEGNFVGTVQSVARPELTTYFSFMYIYGYVFILVFPFVAYFALADSKPLKKAAVAFAVNYGLGLVCYILFISYGPRNLIPDVVHPLLYSTYPESQILTGQVNANTNVFPSLHTSLSVSSALLAYQTRDSYPRWTLIAIPMAASIIVATMYLGIHWATDVCAGSVLGVGSVLIADRYVSDDSPE</sequence>
<dbReference type="Pfam" id="PF14378">
    <property type="entry name" value="PAP2_3"/>
    <property type="match status" value="1"/>
</dbReference>
<dbReference type="STRING" id="797209.GCA_000376445_04367"/>
<evidence type="ECO:0000313" key="5">
    <source>
        <dbReference type="Proteomes" id="UP000003751"/>
    </source>
</evidence>
<reference evidence="3 5" key="1">
    <citation type="journal article" date="2014" name="ISME J.">
        <title>Trehalose/2-sulfotrehalose biosynthesis and glycine-betaine uptake are widely spread mechanisms for osmoadaptation in the Halobacteriales.</title>
        <authorList>
            <person name="Youssef N.H."/>
            <person name="Savage-Ashlock K.N."/>
            <person name="McCully A.L."/>
            <person name="Luedtke B."/>
            <person name="Shaw E.I."/>
            <person name="Hoff W.D."/>
            <person name="Elshahed M.S."/>
        </authorList>
    </citation>
    <scope>NUCLEOTIDE SEQUENCE [LARGE SCALE GENOMIC DNA]</scope>
    <source>
        <strain evidence="3 5">DX253</strain>
    </source>
</reference>
<evidence type="ECO:0000259" key="2">
    <source>
        <dbReference type="Pfam" id="PF14378"/>
    </source>
</evidence>
<gene>
    <name evidence="4" type="ORF">SAMN05444342_4325</name>
    <name evidence="3" type="ORF">ZOD2009_15266</name>
</gene>
<dbReference type="OrthoDB" id="329477at2157"/>
<feature type="transmembrane region" description="Helical" evidence="1">
    <location>
        <begin position="135"/>
        <end position="156"/>
    </location>
</feature>
<dbReference type="InterPro" id="IPR036938">
    <property type="entry name" value="PAP2/HPO_sf"/>
</dbReference>
<feature type="transmembrane region" description="Helical" evidence="1">
    <location>
        <begin position="6"/>
        <end position="31"/>
    </location>
</feature>
<name>E7QW65_HALPU</name>
<dbReference type="SUPFAM" id="SSF48317">
    <property type="entry name" value="Acid phosphatase/Vanadium-dependent haloperoxidase"/>
    <property type="match status" value="1"/>
</dbReference>
<feature type="transmembrane region" description="Helical" evidence="1">
    <location>
        <begin position="216"/>
        <end position="236"/>
    </location>
</feature>
<dbReference type="Proteomes" id="UP000003751">
    <property type="component" value="Unassembled WGS sequence"/>
</dbReference>
<dbReference type="Proteomes" id="UP000184203">
    <property type="component" value="Unassembled WGS sequence"/>
</dbReference>
<dbReference type="InterPro" id="IPR026841">
    <property type="entry name" value="Aur1/Ipt1"/>
</dbReference>
<protein>
    <submittedName>
        <fullName evidence="4">PAP2 superfamily protein</fullName>
    </submittedName>
    <submittedName>
        <fullName evidence="3">Phosphoesterase PA-phosphatase related protein</fullName>
    </submittedName>
</protein>
<keyword evidence="1" id="KW-0472">Membrane</keyword>